<dbReference type="EMBL" id="SMNA01000020">
    <property type="protein sequence ID" value="TDE88171.1"/>
    <property type="molecule type" value="Genomic_DNA"/>
</dbReference>
<gene>
    <name evidence="1" type="ORF">EXU48_23920</name>
</gene>
<organism evidence="1 2">
    <name type="scientific">Occultella glacieicola</name>
    <dbReference type="NCBI Taxonomy" id="2518684"/>
    <lineage>
        <taxon>Bacteria</taxon>
        <taxon>Bacillati</taxon>
        <taxon>Actinomycetota</taxon>
        <taxon>Actinomycetes</taxon>
        <taxon>Micrococcales</taxon>
        <taxon>Ruaniaceae</taxon>
        <taxon>Occultella</taxon>
    </lineage>
</organism>
<evidence type="ECO:0000313" key="2">
    <source>
        <dbReference type="Proteomes" id="UP000504882"/>
    </source>
</evidence>
<reference evidence="1 2" key="1">
    <citation type="submission" date="2019-03" db="EMBL/GenBank/DDBJ databases">
        <title>Genomic features of bacteria from cold environments.</title>
        <authorList>
            <person name="Shen L."/>
        </authorList>
    </citation>
    <scope>NUCLEOTIDE SEQUENCE [LARGE SCALE GENOMIC DNA]</scope>
    <source>
        <strain evidence="2">T3246-1</strain>
    </source>
</reference>
<accession>A0ABY2DXL5</accession>
<dbReference type="Proteomes" id="UP000504882">
    <property type="component" value="Unassembled WGS sequence"/>
</dbReference>
<dbReference type="RefSeq" id="WP_133110218.1">
    <property type="nucleotide sequence ID" value="NZ_SMNA01000020.1"/>
</dbReference>
<sequence>MSPEDDVTQLADQAYEAIRGLNHATITTAYPAPTVYNVLGNLSHAGGHGLQQALTQIAGGLRRSLEEYDVHQDDGSDPAIAVEEAAQHLQQASELAREVGRLIDQAQAAISRQSYRPQDGAE</sequence>
<comment type="caution">
    <text evidence="1">The sequence shown here is derived from an EMBL/GenBank/DDBJ whole genome shotgun (WGS) entry which is preliminary data.</text>
</comment>
<evidence type="ECO:0008006" key="3">
    <source>
        <dbReference type="Google" id="ProtNLM"/>
    </source>
</evidence>
<keyword evidence="2" id="KW-1185">Reference proteome</keyword>
<protein>
    <recommendedName>
        <fullName evidence="3">ESX-1 secretion-associated protein</fullName>
    </recommendedName>
</protein>
<name>A0ABY2DXL5_9MICO</name>
<proteinExistence type="predicted"/>
<evidence type="ECO:0000313" key="1">
    <source>
        <dbReference type="EMBL" id="TDE88171.1"/>
    </source>
</evidence>